<dbReference type="Pfam" id="PF07173">
    <property type="entry name" value="GRDP-like"/>
    <property type="match status" value="1"/>
</dbReference>
<evidence type="ECO:0000313" key="1">
    <source>
        <dbReference type="EMBL" id="ELU09248.1"/>
    </source>
</evidence>
<dbReference type="OMA" id="MYDIDTE"/>
<reference evidence="1 3" key="2">
    <citation type="journal article" date="2013" name="Nature">
        <title>Insights into bilaterian evolution from three spiralian genomes.</title>
        <authorList>
            <person name="Simakov O."/>
            <person name="Marletaz F."/>
            <person name="Cho S.J."/>
            <person name="Edsinger-Gonzales E."/>
            <person name="Havlak P."/>
            <person name="Hellsten U."/>
            <person name="Kuo D.H."/>
            <person name="Larsson T."/>
            <person name="Lv J."/>
            <person name="Arendt D."/>
            <person name="Savage R."/>
            <person name="Osoegawa K."/>
            <person name="de Jong P."/>
            <person name="Grimwood J."/>
            <person name="Chapman J.A."/>
            <person name="Shapiro H."/>
            <person name="Aerts A."/>
            <person name="Otillar R.P."/>
            <person name="Terry A.Y."/>
            <person name="Boore J.L."/>
            <person name="Grigoriev I.V."/>
            <person name="Lindberg D.R."/>
            <person name="Seaver E.C."/>
            <person name="Weisblat D.A."/>
            <person name="Putnam N.H."/>
            <person name="Rokhsar D.S."/>
        </authorList>
    </citation>
    <scope>NUCLEOTIDE SEQUENCE</scope>
    <source>
        <strain evidence="1 3">I ESC-2004</strain>
    </source>
</reference>
<dbReference type="PANTHER" id="PTHR34365:SF7">
    <property type="entry name" value="GLYCINE-RICH DOMAIN-CONTAINING PROTEIN 1"/>
    <property type="match status" value="1"/>
</dbReference>
<dbReference type="HOGENOM" id="CLU_009897_0_0_1"/>
<dbReference type="PANTHER" id="PTHR34365">
    <property type="entry name" value="ENOLASE (DUF1399)"/>
    <property type="match status" value="1"/>
</dbReference>
<dbReference type="EMBL" id="KB298404">
    <property type="protein sequence ID" value="ELU09248.1"/>
    <property type="molecule type" value="Genomic_DNA"/>
</dbReference>
<reference evidence="3" key="1">
    <citation type="submission" date="2012-12" db="EMBL/GenBank/DDBJ databases">
        <authorList>
            <person name="Hellsten U."/>
            <person name="Grimwood J."/>
            <person name="Chapman J.A."/>
            <person name="Shapiro H."/>
            <person name="Aerts A."/>
            <person name="Otillar R.P."/>
            <person name="Terry A.Y."/>
            <person name="Boore J.L."/>
            <person name="Simakov O."/>
            <person name="Marletaz F."/>
            <person name="Cho S.-J."/>
            <person name="Edsinger-Gonzales E."/>
            <person name="Havlak P."/>
            <person name="Kuo D.-H."/>
            <person name="Larsson T."/>
            <person name="Lv J."/>
            <person name="Arendt D."/>
            <person name="Savage R."/>
            <person name="Osoegawa K."/>
            <person name="de Jong P."/>
            <person name="Lindberg D.R."/>
            <person name="Seaver E.C."/>
            <person name="Weisblat D.A."/>
            <person name="Putnam N.H."/>
            <person name="Grigoriev I.V."/>
            <person name="Rokhsar D.S."/>
        </authorList>
    </citation>
    <scope>NUCLEOTIDE SEQUENCE</scope>
    <source>
        <strain evidence="3">I ESC-2004</strain>
    </source>
</reference>
<dbReference type="OrthoDB" id="2684236at2759"/>
<dbReference type="AlphaFoldDB" id="R7USV8"/>
<proteinExistence type="predicted"/>
<evidence type="ECO:0000313" key="3">
    <source>
        <dbReference type="Proteomes" id="UP000014760"/>
    </source>
</evidence>
<dbReference type="EMBL" id="AMQN01006457">
    <property type="status" value="NOT_ANNOTATED_CDS"/>
    <property type="molecule type" value="Genomic_DNA"/>
</dbReference>
<evidence type="ECO:0000313" key="2">
    <source>
        <dbReference type="EnsemblMetazoa" id="CapteP200727"/>
    </source>
</evidence>
<sequence>MKRSKQVIKTNLVDGAKRLLDLLREMQQNQDVLLHANTLKNALYRYEALWLPLLAKFQGRGFLTPPRDVYLLWLCHMLTPEHYHTDCQNIMSKTPKHSVRSKSDRSTGLKKCRDEWRQCYPNDPFELDPKATLIDHVSSLSVPLQESAKSLIDFAYQVALPHYQDPMFLRHALERYLNFLQLLQENKEIRLVPCYDIDLVWHVHLLHPIAYRQDMQNIVGRMIDHNQSSFDRSLGSALDDAFTATKTLWQTTFHQEYESPGAMYRGRNEHYKLKKSLTEKERLKLWQKTSQLSLSNIQTQGINLDRHAVLSVSLIRANDSDEKVITQLRMTRDGQVNGPESTRNVLFNSGKDESIGFEVIDKPGMFSKKRILLHGKYHLLQEVENLQEDGLTKGMSVTLSGEHGGSGFSQIGFSLRLEPPTNGPCVLRLLRGSFHSVQMPPDLNSLWGPVSHISLPKRMSDHCLQARHRLLSTGRQKRLGVLVLHSIPLMMSCVQIFTSDHMLCLGHLIGSDQLPSVAQIQNRTLPSIDRQIGSRAMLVKDHVGDYAIISAHWNGYEQNLDPLMTQPGSLVLTLHDLRNNKTTKHQIKNDRLKIDDVTVDMTSALFHGAALCENLPQKVCAILCAVLLGVLCEPKPSRSADLSNVHKVIDESTGEDADGVSDVMLAVGCKEQLPSNSFLKNFIPESGCSSCWAKPAMPS</sequence>
<accession>R7USV8</accession>
<dbReference type="EnsemblMetazoa" id="CapteT200727">
    <property type="protein sequence ID" value="CapteP200727"/>
    <property type="gene ID" value="CapteG200727"/>
</dbReference>
<protein>
    <submittedName>
        <fullName evidence="1 2">Uncharacterized protein</fullName>
    </submittedName>
</protein>
<reference evidence="2" key="3">
    <citation type="submission" date="2015-06" db="UniProtKB">
        <authorList>
            <consortium name="EnsemblMetazoa"/>
        </authorList>
    </citation>
    <scope>IDENTIFICATION</scope>
</reference>
<gene>
    <name evidence="1" type="ORF">CAPTEDRAFT_200727</name>
</gene>
<dbReference type="STRING" id="283909.R7USV8"/>
<dbReference type="Proteomes" id="UP000014760">
    <property type="component" value="Unassembled WGS sequence"/>
</dbReference>
<organism evidence="1">
    <name type="scientific">Capitella teleta</name>
    <name type="common">Polychaete worm</name>
    <dbReference type="NCBI Taxonomy" id="283909"/>
    <lineage>
        <taxon>Eukaryota</taxon>
        <taxon>Metazoa</taxon>
        <taxon>Spiralia</taxon>
        <taxon>Lophotrochozoa</taxon>
        <taxon>Annelida</taxon>
        <taxon>Polychaeta</taxon>
        <taxon>Sedentaria</taxon>
        <taxon>Scolecida</taxon>
        <taxon>Capitellidae</taxon>
        <taxon>Capitella</taxon>
    </lineage>
</organism>
<name>R7USV8_CAPTE</name>
<keyword evidence="3" id="KW-1185">Reference proteome</keyword>
<dbReference type="InterPro" id="IPR009836">
    <property type="entry name" value="GRDP-like"/>
</dbReference>